<dbReference type="PANTHER" id="PTHR43124">
    <property type="entry name" value="PURINE EFFLUX PUMP PBUE"/>
    <property type="match status" value="1"/>
</dbReference>
<feature type="transmembrane region" description="Helical" evidence="6">
    <location>
        <begin position="68"/>
        <end position="89"/>
    </location>
</feature>
<comment type="subcellular location">
    <subcellularLocation>
        <location evidence="1">Cell membrane</location>
        <topology evidence="1">Multi-pass membrane protein</topology>
    </subcellularLocation>
</comment>
<name>A0A2G9YEU1_9BACT</name>
<dbReference type="Gene3D" id="1.20.1250.20">
    <property type="entry name" value="MFS general substrate transporter like domains"/>
    <property type="match status" value="1"/>
</dbReference>
<proteinExistence type="predicted"/>
<feature type="transmembrane region" description="Helical" evidence="6">
    <location>
        <begin position="187"/>
        <end position="208"/>
    </location>
</feature>
<feature type="transmembrane region" description="Helical" evidence="6">
    <location>
        <begin position="124"/>
        <end position="147"/>
    </location>
</feature>
<evidence type="ECO:0000259" key="7">
    <source>
        <dbReference type="PROSITE" id="PS50850"/>
    </source>
</evidence>
<keyword evidence="3 6" id="KW-0812">Transmembrane</keyword>
<evidence type="ECO:0000313" key="8">
    <source>
        <dbReference type="EMBL" id="PIP17243.1"/>
    </source>
</evidence>
<feature type="domain" description="Major facilitator superfamily (MFS) profile" evidence="7">
    <location>
        <begin position="35"/>
        <end position="219"/>
    </location>
</feature>
<feature type="transmembrane region" description="Helical" evidence="6">
    <location>
        <begin position="159"/>
        <end position="181"/>
    </location>
</feature>
<feature type="transmembrane region" description="Helical" evidence="6">
    <location>
        <begin position="36"/>
        <end position="62"/>
    </location>
</feature>
<dbReference type="InterPro" id="IPR050189">
    <property type="entry name" value="MFS_Efflux_Transporters"/>
</dbReference>
<dbReference type="PROSITE" id="PS50850">
    <property type="entry name" value="MFS"/>
    <property type="match status" value="1"/>
</dbReference>
<gene>
    <name evidence="8" type="ORF">COX44_00980</name>
</gene>
<dbReference type="GO" id="GO:0022857">
    <property type="term" value="F:transmembrane transporter activity"/>
    <property type="evidence" value="ECO:0007669"/>
    <property type="project" value="InterPro"/>
</dbReference>
<dbReference type="InterPro" id="IPR020846">
    <property type="entry name" value="MFS_dom"/>
</dbReference>
<dbReference type="InterPro" id="IPR036259">
    <property type="entry name" value="MFS_trans_sf"/>
</dbReference>
<organism evidence="8 9">
    <name type="scientific">Candidatus Portnoybacteria bacterium CG23_combo_of_CG06-09_8_20_14_all_37_13</name>
    <dbReference type="NCBI Taxonomy" id="1974819"/>
    <lineage>
        <taxon>Bacteria</taxon>
        <taxon>Candidatus Portnoyibacteriota</taxon>
    </lineage>
</organism>
<feature type="transmembrane region" description="Helical" evidence="6">
    <location>
        <begin position="101"/>
        <end position="118"/>
    </location>
</feature>
<dbReference type="PANTHER" id="PTHR43124:SF3">
    <property type="entry name" value="CHLORAMPHENICOL EFFLUX PUMP RV0191"/>
    <property type="match status" value="1"/>
</dbReference>
<dbReference type="SUPFAM" id="SSF103473">
    <property type="entry name" value="MFS general substrate transporter"/>
    <property type="match status" value="1"/>
</dbReference>
<evidence type="ECO:0000256" key="2">
    <source>
        <dbReference type="ARBA" id="ARBA00022475"/>
    </source>
</evidence>
<reference evidence="8 9" key="1">
    <citation type="submission" date="2017-09" db="EMBL/GenBank/DDBJ databases">
        <title>Depth-based differentiation of microbial function through sediment-hosted aquifers and enrichment of novel symbionts in the deep terrestrial subsurface.</title>
        <authorList>
            <person name="Probst A.J."/>
            <person name="Ladd B."/>
            <person name="Jarett J.K."/>
            <person name="Geller-Mcgrath D.E."/>
            <person name="Sieber C.M."/>
            <person name="Emerson J.B."/>
            <person name="Anantharaman K."/>
            <person name="Thomas B.C."/>
            <person name="Malmstrom R."/>
            <person name="Stieglmeier M."/>
            <person name="Klingl A."/>
            <person name="Woyke T."/>
            <person name="Ryan C.M."/>
            <person name="Banfield J.F."/>
        </authorList>
    </citation>
    <scope>NUCLEOTIDE SEQUENCE [LARGE SCALE GENOMIC DNA]</scope>
    <source>
        <strain evidence="8">CG23_combo_of_CG06-09_8_20_14_all_37_13</strain>
    </source>
</reference>
<evidence type="ECO:0000256" key="3">
    <source>
        <dbReference type="ARBA" id="ARBA00022692"/>
    </source>
</evidence>
<dbReference type="Proteomes" id="UP000231480">
    <property type="component" value="Unassembled WGS sequence"/>
</dbReference>
<dbReference type="InterPro" id="IPR011701">
    <property type="entry name" value="MFS"/>
</dbReference>
<protein>
    <recommendedName>
        <fullName evidence="7">Major facilitator superfamily (MFS) profile domain-containing protein</fullName>
    </recommendedName>
</protein>
<dbReference type="GO" id="GO:0005886">
    <property type="term" value="C:plasma membrane"/>
    <property type="evidence" value="ECO:0007669"/>
    <property type="project" value="UniProtKB-SubCell"/>
</dbReference>
<evidence type="ECO:0000256" key="5">
    <source>
        <dbReference type="ARBA" id="ARBA00023136"/>
    </source>
</evidence>
<keyword evidence="4 6" id="KW-1133">Transmembrane helix</keyword>
<accession>A0A2G9YEU1</accession>
<evidence type="ECO:0000256" key="1">
    <source>
        <dbReference type="ARBA" id="ARBA00004651"/>
    </source>
</evidence>
<keyword evidence="2" id="KW-1003">Cell membrane</keyword>
<sequence length="219" mass="24625">MYGLRNEKHVTEKAIIQESNREWLKNLYHIFKTKRLLLVSSVALLDTFASSQLFLFLPFLLLQRGVNAAILGIFTGGYFIGNFSGKTLLGRGVDKYGNKKVFIISELLMAFIIILIAVTNNLVFLFVLSFLLGVFTKGTSPVIQTLFSEEIHKTHYEKVFAISESFIGIASVIAPIIMGVFADHFGILSVFYLSAFFAIFAIFPVFLIPRKLNRIDLQG</sequence>
<evidence type="ECO:0000256" key="6">
    <source>
        <dbReference type="SAM" id="Phobius"/>
    </source>
</evidence>
<evidence type="ECO:0000256" key="4">
    <source>
        <dbReference type="ARBA" id="ARBA00022989"/>
    </source>
</evidence>
<comment type="caution">
    <text evidence="8">The sequence shown here is derived from an EMBL/GenBank/DDBJ whole genome shotgun (WGS) entry which is preliminary data.</text>
</comment>
<dbReference type="EMBL" id="PCRH01000022">
    <property type="protein sequence ID" value="PIP17243.1"/>
    <property type="molecule type" value="Genomic_DNA"/>
</dbReference>
<dbReference type="Pfam" id="PF07690">
    <property type="entry name" value="MFS_1"/>
    <property type="match status" value="1"/>
</dbReference>
<keyword evidence="5 6" id="KW-0472">Membrane</keyword>
<dbReference type="AlphaFoldDB" id="A0A2G9YEU1"/>
<evidence type="ECO:0000313" key="9">
    <source>
        <dbReference type="Proteomes" id="UP000231480"/>
    </source>
</evidence>